<sequence>MPLYVGKGEVAKTTTYLWNSVRPHGDIPPHGCCHSLVNYKDEFLVLFGGGALHFVYNEVYCFDLKTFTWTYKETVNGDIVEPRISHSAIIYGDNMYVYGGYHLYMPVLFSEVLVLNLQTFTWSCLHRAPPEPEGPGERRLHSAHVYHNRMYVLMGEPCSTSTCFWYLDFDTGTWHPVKSVGVFGKPIVPLIGHSAQVEGDFLYVFGGYHTHTASRTGSFAYSNSLFYYHFPTNVWREVLPPCGPRPFPRYSSAMVVLQGRTYIHGGDNDGNVYFDDFWCIDTKLQLPRWIDLTLSCGKARPSARSGHAYVLAQGSLFVYGGELPGETDVLYYSNRLYRYPLGLFTHLPLTELTSRWLAKSNQVNLRVLQERIPSGLRGALSRNSPEAVPEDTDALMPCTRSL</sequence>
<accession>A0A061IV36</accession>
<evidence type="ECO:0000313" key="4">
    <source>
        <dbReference type="Proteomes" id="UP000031737"/>
    </source>
</evidence>
<dbReference type="EMBL" id="AUPL01005325">
    <property type="protein sequence ID" value="ESL06993.1"/>
    <property type="molecule type" value="Genomic_DNA"/>
</dbReference>
<dbReference type="Gene3D" id="2.120.10.80">
    <property type="entry name" value="Kelch-type beta propeller"/>
    <property type="match status" value="2"/>
</dbReference>
<name>A0A061IV36_TRYRA</name>
<evidence type="ECO:0000256" key="1">
    <source>
        <dbReference type="ARBA" id="ARBA00022441"/>
    </source>
</evidence>
<gene>
    <name evidence="3" type="ORF">TRSC58_05325</name>
</gene>
<keyword evidence="1" id="KW-0880">Kelch repeat</keyword>
<dbReference type="AlphaFoldDB" id="A0A061IV36"/>
<keyword evidence="4" id="KW-1185">Reference proteome</keyword>
<dbReference type="Proteomes" id="UP000031737">
    <property type="component" value="Unassembled WGS sequence"/>
</dbReference>
<evidence type="ECO:0000256" key="2">
    <source>
        <dbReference type="ARBA" id="ARBA00022737"/>
    </source>
</evidence>
<dbReference type="SUPFAM" id="SSF117281">
    <property type="entry name" value="Kelch motif"/>
    <property type="match status" value="1"/>
</dbReference>
<dbReference type="Pfam" id="PF24681">
    <property type="entry name" value="Kelch_KLHDC2_KLHL20_DRC7"/>
    <property type="match status" value="1"/>
</dbReference>
<dbReference type="Pfam" id="PF01344">
    <property type="entry name" value="Kelch_1"/>
    <property type="match status" value="1"/>
</dbReference>
<reference evidence="3 4" key="1">
    <citation type="submission" date="2013-07" db="EMBL/GenBank/DDBJ databases">
        <authorList>
            <person name="Stoco P.H."/>
            <person name="Wagner G."/>
            <person name="Gerber A."/>
            <person name="Zaha A."/>
            <person name="Thompson C."/>
            <person name="Bartholomeu D.C."/>
            <person name="Luckemeyer D.D."/>
            <person name="Bahia D."/>
            <person name="Loreto E."/>
            <person name="Prestes E.B."/>
            <person name="Lima F.M."/>
            <person name="Rodrigues-Luiz G."/>
            <person name="Vallejo G.A."/>
            <person name="Filho J.F."/>
            <person name="Monteiro K.M."/>
            <person name="Tyler K.M."/>
            <person name="de Almeida L.G."/>
            <person name="Ortiz M.F."/>
            <person name="Siervo M.A."/>
            <person name="de Moraes M.H."/>
            <person name="Cunha O.L."/>
            <person name="Mendonca-Neto R."/>
            <person name="Silva R."/>
            <person name="Teixeira S.M."/>
            <person name="Murta S.M."/>
            <person name="Sincero T.C."/>
            <person name="Mendes T.A."/>
            <person name="Urmenyi T.P."/>
            <person name="Silva V.G."/>
            <person name="da Rocha W.D."/>
            <person name="Andersson B."/>
            <person name="Romanha A.J."/>
            <person name="Steindel M."/>
            <person name="de Vasconcelos A.T."/>
            <person name="Grisard E.C."/>
        </authorList>
    </citation>
    <scope>NUCLEOTIDE SEQUENCE [LARGE SCALE GENOMIC DNA]</scope>
    <source>
        <strain evidence="3 4">SC58</strain>
    </source>
</reference>
<keyword evidence="2" id="KW-0677">Repeat</keyword>
<evidence type="ECO:0008006" key="5">
    <source>
        <dbReference type="Google" id="ProtNLM"/>
    </source>
</evidence>
<protein>
    <recommendedName>
        <fullName evidence="5">Kelch domain-containing protein 3</fullName>
    </recommendedName>
</protein>
<dbReference type="InterPro" id="IPR015915">
    <property type="entry name" value="Kelch-typ_b-propeller"/>
</dbReference>
<comment type="caution">
    <text evidence="3">The sequence shown here is derived from an EMBL/GenBank/DDBJ whole genome shotgun (WGS) entry which is preliminary data.</text>
</comment>
<dbReference type="VEuPathDB" id="TriTrypDB:TRSC58_05325"/>
<evidence type="ECO:0000313" key="3">
    <source>
        <dbReference type="EMBL" id="ESL06993.1"/>
    </source>
</evidence>
<dbReference type="OrthoDB" id="432528at2759"/>
<proteinExistence type="predicted"/>
<organism evidence="3 4">
    <name type="scientific">Trypanosoma rangeli SC58</name>
    <dbReference type="NCBI Taxonomy" id="429131"/>
    <lineage>
        <taxon>Eukaryota</taxon>
        <taxon>Discoba</taxon>
        <taxon>Euglenozoa</taxon>
        <taxon>Kinetoplastea</taxon>
        <taxon>Metakinetoplastina</taxon>
        <taxon>Trypanosomatida</taxon>
        <taxon>Trypanosomatidae</taxon>
        <taxon>Trypanosoma</taxon>
        <taxon>Herpetosoma</taxon>
    </lineage>
</organism>
<dbReference type="PANTHER" id="PTHR46093:SF18">
    <property type="entry name" value="FIBRONECTIN TYPE-III DOMAIN-CONTAINING PROTEIN"/>
    <property type="match status" value="1"/>
</dbReference>
<dbReference type="InterPro" id="IPR006652">
    <property type="entry name" value="Kelch_1"/>
</dbReference>
<dbReference type="PANTHER" id="PTHR46093">
    <property type="entry name" value="ACYL-COA-BINDING DOMAIN-CONTAINING PROTEIN 5"/>
    <property type="match status" value="1"/>
</dbReference>